<dbReference type="Proteomes" id="UP000197468">
    <property type="component" value="Unassembled WGS sequence"/>
</dbReference>
<feature type="compositionally biased region" description="Pro residues" evidence="1">
    <location>
        <begin position="12"/>
        <end position="24"/>
    </location>
</feature>
<dbReference type="InterPro" id="IPR016053">
    <property type="entry name" value="Haem_Oase-like"/>
</dbReference>
<dbReference type="EMBL" id="NIOF01000004">
    <property type="protein sequence ID" value="OWQ90878.1"/>
    <property type="molecule type" value="Genomic_DNA"/>
</dbReference>
<evidence type="ECO:0000313" key="3">
    <source>
        <dbReference type="Proteomes" id="UP000197468"/>
    </source>
</evidence>
<dbReference type="InterPro" id="IPR016084">
    <property type="entry name" value="Haem_Oase-like_multi-hlx"/>
</dbReference>
<organism evidence="2 3">
    <name type="scientific">Roseateles aquatilis</name>
    <dbReference type="NCBI Taxonomy" id="431061"/>
    <lineage>
        <taxon>Bacteria</taxon>
        <taxon>Pseudomonadati</taxon>
        <taxon>Pseudomonadota</taxon>
        <taxon>Betaproteobacteria</taxon>
        <taxon>Burkholderiales</taxon>
        <taxon>Sphaerotilaceae</taxon>
        <taxon>Roseateles</taxon>
    </lineage>
</organism>
<comment type="caution">
    <text evidence="2">The sequence shown here is derived from an EMBL/GenBank/DDBJ whole genome shotgun (WGS) entry which is preliminary data.</text>
</comment>
<dbReference type="GO" id="GO:0004392">
    <property type="term" value="F:heme oxygenase (decyclizing) activity"/>
    <property type="evidence" value="ECO:0007669"/>
    <property type="project" value="InterPro"/>
</dbReference>
<proteinExistence type="predicted"/>
<feature type="region of interest" description="Disordered" evidence="1">
    <location>
        <begin position="1"/>
        <end position="36"/>
    </location>
</feature>
<keyword evidence="3" id="KW-1185">Reference proteome</keyword>
<dbReference type="SUPFAM" id="SSF48613">
    <property type="entry name" value="Heme oxygenase-like"/>
    <property type="match status" value="1"/>
</dbReference>
<sequence length="310" mass="33781">MCDGSTRQTALPPRPSTSPPPSPPVSMDAAARGPSCRRGPLVPRVCWGRDRFLPEGSLDHNARLAWWPIPRSASCGMRPPPPGRLRFPRSFMTTDAMTDPDLLPRLRRCTGPLHDGIETLLRLEAPMPLARYGRIVRGFHEFLKLWEQRVRHALPEPLRPWFDARVRSPFATRDIAALALPEDAALRAAARASQHRIRLDSPAAAFGSLYVIEGSALGGQVLTPRLVAAHGLTPDHGASYFHGFGDRTGAMWREFRQLAQQHAGADEDSRAAACRAAVQTFEALIETFQPVAAPDDPEAAPPLPAAASAG</sequence>
<accession>A0A246JE54</accession>
<dbReference type="Gene3D" id="1.20.910.10">
    <property type="entry name" value="Heme oxygenase-like"/>
    <property type="match status" value="1"/>
</dbReference>
<protein>
    <recommendedName>
        <fullName evidence="4">Heme oxygenase</fullName>
    </recommendedName>
</protein>
<evidence type="ECO:0008006" key="4">
    <source>
        <dbReference type="Google" id="ProtNLM"/>
    </source>
</evidence>
<evidence type="ECO:0000256" key="1">
    <source>
        <dbReference type="SAM" id="MobiDB-lite"/>
    </source>
</evidence>
<dbReference type="CDD" id="cd19166">
    <property type="entry name" value="HemeO-bac"/>
    <property type="match status" value="1"/>
</dbReference>
<dbReference type="AlphaFoldDB" id="A0A246JE54"/>
<gene>
    <name evidence="2" type="ORF">CDN99_12010</name>
</gene>
<dbReference type="GO" id="GO:0006788">
    <property type="term" value="P:heme oxidation"/>
    <property type="evidence" value="ECO:0007669"/>
    <property type="project" value="InterPro"/>
</dbReference>
<reference evidence="2 3" key="1">
    <citation type="journal article" date="2008" name="Int. J. Syst. Evol. Microbiol.">
        <title>Description of Roseateles aquatilis sp. nov. and Roseateles terrae sp. nov., in the class Betaproteobacteria, and emended description of the genus Roseateles.</title>
        <authorList>
            <person name="Gomila M."/>
            <person name="Bowien B."/>
            <person name="Falsen E."/>
            <person name="Moore E.R."/>
            <person name="Lalucat J."/>
        </authorList>
    </citation>
    <scope>NUCLEOTIDE SEQUENCE [LARGE SCALE GENOMIC DNA]</scope>
    <source>
        <strain evidence="2 3">CCUG 48205</strain>
    </source>
</reference>
<dbReference type="Pfam" id="PF01126">
    <property type="entry name" value="Heme_oxygenase"/>
    <property type="match status" value="1"/>
</dbReference>
<name>A0A246JE54_9BURK</name>
<evidence type="ECO:0000313" key="2">
    <source>
        <dbReference type="EMBL" id="OWQ90878.1"/>
    </source>
</evidence>